<evidence type="ECO:0000256" key="1">
    <source>
        <dbReference type="SAM" id="MobiDB-lite"/>
    </source>
</evidence>
<feature type="compositionally biased region" description="Polar residues" evidence="1">
    <location>
        <begin position="120"/>
        <end position="129"/>
    </location>
</feature>
<feature type="region of interest" description="Disordered" evidence="1">
    <location>
        <begin position="105"/>
        <end position="136"/>
    </location>
</feature>
<protein>
    <submittedName>
        <fullName evidence="2">Uncharacterized protein</fullName>
    </submittedName>
</protein>
<proteinExistence type="predicted"/>
<dbReference type="AlphaFoldDB" id="A0A6A4S8V5"/>
<reference evidence="2 3" key="1">
    <citation type="submission" date="2019-06" db="EMBL/GenBank/DDBJ databases">
        <title>Draft genomes of female and male turbot (Scophthalmus maximus).</title>
        <authorList>
            <person name="Xu H."/>
            <person name="Xu X.-W."/>
            <person name="Shao C."/>
            <person name="Chen S."/>
        </authorList>
    </citation>
    <scope>NUCLEOTIDE SEQUENCE [LARGE SCALE GENOMIC DNA]</scope>
    <source>
        <strain evidence="2">Ysfricsl-2016a</strain>
        <tissue evidence="2">Blood</tissue>
    </source>
</reference>
<comment type="caution">
    <text evidence="2">The sequence shown here is derived from an EMBL/GenBank/DDBJ whole genome shotgun (WGS) entry which is preliminary data.</text>
</comment>
<dbReference type="Proteomes" id="UP000438429">
    <property type="component" value="Unassembled WGS sequence"/>
</dbReference>
<organism evidence="2 3">
    <name type="scientific">Scophthalmus maximus</name>
    <name type="common">Turbot</name>
    <name type="synonym">Psetta maxima</name>
    <dbReference type="NCBI Taxonomy" id="52904"/>
    <lineage>
        <taxon>Eukaryota</taxon>
        <taxon>Metazoa</taxon>
        <taxon>Chordata</taxon>
        <taxon>Craniata</taxon>
        <taxon>Vertebrata</taxon>
        <taxon>Euteleostomi</taxon>
        <taxon>Actinopterygii</taxon>
        <taxon>Neopterygii</taxon>
        <taxon>Teleostei</taxon>
        <taxon>Neoteleostei</taxon>
        <taxon>Acanthomorphata</taxon>
        <taxon>Carangaria</taxon>
        <taxon>Pleuronectiformes</taxon>
        <taxon>Pleuronectoidei</taxon>
        <taxon>Scophthalmidae</taxon>
        <taxon>Scophthalmus</taxon>
    </lineage>
</organism>
<accession>A0A6A4S8V5</accession>
<dbReference type="EMBL" id="VEVO01000016">
    <property type="protein sequence ID" value="KAF0029587.1"/>
    <property type="molecule type" value="Genomic_DNA"/>
</dbReference>
<evidence type="ECO:0000313" key="3">
    <source>
        <dbReference type="Proteomes" id="UP000438429"/>
    </source>
</evidence>
<gene>
    <name evidence="2" type="ORF">F2P81_018692</name>
</gene>
<name>A0A6A4S8V5_SCOMX</name>
<sequence>MRKLITFNKTVTSAALGKEFRSGRFSREPFLGTTSHEKSEANMTLEFFRFALQCVNVVNNNYYGSAHVTPPVIVTYALHSRRLLPHQSADRVMLTLNRALCGHLSGAEDSSEGNGKSRPFRNTRSNTYHRANRKAI</sequence>
<evidence type="ECO:0000313" key="2">
    <source>
        <dbReference type="EMBL" id="KAF0029587.1"/>
    </source>
</evidence>